<dbReference type="RefSeq" id="XP_001415996.1">
    <property type="nucleotide sequence ID" value="XM_001415959.1"/>
</dbReference>
<dbReference type="GO" id="GO:1990133">
    <property type="term" value="C:molybdopterin adenylyltransferase complex"/>
    <property type="evidence" value="ECO:0007669"/>
    <property type="project" value="TreeGrafter"/>
</dbReference>
<dbReference type="Proteomes" id="UP000001568">
    <property type="component" value="Chromosome 1"/>
</dbReference>
<sequence>MTTITVLFFARARELAETSSASVDLDADASPTVATARARLLELYPQLESVLLTAVFALNQSYVDRAREADTALKPGDELAVVPPISGG</sequence>
<dbReference type="EMBL" id="CP000581">
    <property type="protein sequence ID" value="ABO94288.1"/>
    <property type="molecule type" value="Genomic_DNA"/>
</dbReference>
<dbReference type="PANTHER" id="PTHR33359">
    <property type="entry name" value="MOLYBDOPTERIN SYNTHASE SULFUR CARRIER SUBUNIT"/>
    <property type="match status" value="1"/>
</dbReference>
<dbReference type="HOGENOM" id="CLU_114601_4_3_1"/>
<dbReference type="InterPro" id="IPR003749">
    <property type="entry name" value="ThiS/MoaD-like"/>
</dbReference>
<dbReference type="STRING" id="436017.A4RS06"/>
<organism evidence="2 3">
    <name type="scientific">Ostreococcus lucimarinus (strain CCE9901)</name>
    <dbReference type="NCBI Taxonomy" id="436017"/>
    <lineage>
        <taxon>Eukaryota</taxon>
        <taxon>Viridiplantae</taxon>
        <taxon>Chlorophyta</taxon>
        <taxon>Mamiellophyceae</taxon>
        <taxon>Mamiellales</taxon>
        <taxon>Bathycoccaceae</taxon>
        <taxon>Ostreococcus</taxon>
    </lineage>
</organism>
<dbReference type="KEGG" id="olu:OSTLU_94198"/>
<keyword evidence="3" id="KW-1185">Reference proteome</keyword>
<proteinExistence type="predicted"/>
<evidence type="ECO:0000313" key="3">
    <source>
        <dbReference type="Proteomes" id="UP000001568"/>
    </source>
</evidence>
<dbReference type="AlphaFoldDB" id="A4RS06"/>
<reference evidence="2 3" key="1">
    <citation type="journal article" date="2007" name="Proc. Natl. Acad. Sci. U.S.A.">
        <title>The tiny eukaryote Ostreococcus provides genomic insights into the paradox of plankton speciation.</title>
        <authorList>
            <person name="Palenik B."/>
            <person name="Grimwood J."/>
            <person name="Aerts A."/>
            <person name="Rouze P."/>
            <person name="Salamov A."/>
            <person name="Putnam N."/>
            <person name="Dupont C."/>
            <person name="Jorgensen R."/>
            <person name="Derelle E."/>
            <person name="Rombauts S."/>
            <person name="Zhou K."/>
            <person name="Otillar R."/>
            <person name="Merchant S.S."/>
            <person name="Podell S."/>
            <person name="Gaasterland T."/>
            <person name="Napoli C."/>
            <person name="Gendler K."/>
            <person name="Manuell A."/>
            <person name="Tai V."/>
            <person name="Vallon O."/>
            <person name="Piganeau G."/>
            <person name="Jancek S."/>
            <person name="Heijde M."/>
            <person name="Jabbari K."/>
            <person name="Bowler C."/>
            <person name="Lohr M."/>
            <person name="Robbens S."/>
            <person name="Werner G."/>
            <person name="Dubchak I."/>
            <person name="Pazour G.J."/>
            <person name="Ren Q."/>
            <person name="Paulsen I."/>
            <person name="Delwiche C."/>
            <person name="Schmutz J."/>
            <person name="Rokhsar D."/>
            <person name="Van de Peer Y."/>
            <person name="Moreau H."/>
            <person name="Grigoriev I.V."/>
        </authorList>
    </citation>
    <scope>NUCLEOTIDE SEQUENCE [LARGE SCALE GENOMIC DNA]</scope>
    <source>
        <strain evidence="2 3">CCE9901</strain>
    </source>
</reference>
<dbReference type="GO" id="GO:0006777">
    <property type="term" value="P:Mo-molybdopterin cofactor biosynthetic process"/>
    <property type="evidence" value="ECO:0007669"/>
    <property type="project" value="InterPro"/>
</dbReference>
<dbReference type="UniPathway" id="UPA00344"/>
<keyword evidence="1" id="KW-0547">Nucleotide-binding</keyword>
<dbReference type="GO" id="GO:0000166">
    <property type="term" value="F:nucleotide binding"/>
    <property type="evidence" value="ECO:0007669"/>
    <property type="project" value="UniProtKB-KW"/>
</dbReference>
<dbReference type="eggNOG" id="KOG3474">
    <property type="taxonomic scope" value="Eukaryota"/>
</dbReference>
<dbReference type="PANTHER" id="PTHR33359:SF1">
    <property type="entry name" value="MOLYBDOPTERIN SYNTHASE SULFUR CARRIER SUBUNIT"/>
    <property type="match status" value="1"/>
</dbReference>
<dbReference type="CDD" id="cd00754">
    <property type="entry name" value="Ubl_MoaD"/>
    <property type="match status" value="1"/>
</dbReference>
<dbReference type="Gene3D" id="3.10.20.30">
    <property type="match status" value="1"/>
</dbReference>
<dbReference type="InterPro" id="IPR016155">
    <property type="entry name" value="Mopterin_synth/thiamin_S_b"/>
</dbReference>
<evidence type="ECO:0000313" key="2">
    <source>
        <dbReference type="EMBL" id="ABO94288.1"/>
    </source>
</evidence>
<dbReference type="Pfam" id="PF02597">
    <property type="entry name" value="ThiS"/>
    <property type="match status" value="1"/>
</dbReference>
<evidence type="ECO:0008006" key="4">
    <source>
        <dbReference type="Google" id="ProtNLM"/>
    </source>
</evidence>
<name>A4RS06_OSTLU</name>
<gene>
    <name evidence="2" type="ORF">OSTLU_94198</name>
</gene>
<evidence type="ECO:0000256" key="1">
    <source>
        <dbReference type="ARBA" id="ARBA00022741"/>
    </source>
</evidence>
<dbReference type="SUPFAM" id="SSF54285">
    <property type="entry name" value="MoaD/ThiS"/>
    <property type="match status" value="1"/>
</dbReference>
<dbReference type="GeneID" id="5000001"/>
<protein>
    <recommendedName>
        <fullName evidence="4">Molybdopterin converting factor subunit 1</fullName>
    </recommendedName>
</protein>
<dbReference type="Gramene" id="ABO94288">
    <property type="protein sequence ID" value="ABO94288"/>
    <property type="gene ID" value="OSTLU_94198"/>
</dbReference>
<dbReference type="OrthoDB" id="5531344at2759"/>
<dbReference type="InterPro" id="IPR044672">
    <property type="entry name" value="MOCS2A"/>
</dbReference>
<dbReference type="InterPro" id="IPR012675">
    <property type="entry name" value="Beta-grasp_dom_sf"/>
</dbReference>
<accession>A4RS06</accession>